<dbReference type="AlphaFoldDB" id="A0A366FEI3"/>
<proteinExistence type="predicted"/>
<reference evidence="2 3" key="1">
    <citation type="submission" date="2018-06" db="EMBL/GenBank/DDBJ databases">
        <title>Genomic Encyclopedia of Type Strains, Phase IV (KMG-IV): sequencing the most valuable type-strain genomes for metagenomic binning, comparative biology and taxonomic classification.</title>
        <authorList>
            <person name="Goeker M."/>
        </authorList>
    </citation>
    <scope>NUCLEOTIDE SEQUENCE [LARGE SCALE GENOMIC DNA]</scope>
    <source>
        <strain evidence="2 3">DSM 24875</strain>
    </source>
</reference>
<name>A0A366FEI3_9HYPH</name>
<dbReference type="EMBL" id="QNRK01000012">
    <property type="protein sequence ID" value="RBP13074.1"/>
    <property type="molecule type" value="Genomic_DNA"/>
</dbReference>
<comment type="caution">
    <text evidence="2">The sequence shown here is derived from an EMBL/GenBank/DDBJ whole genome shotgun (WGS) entry which is preliminary data.</text>
</comment>
<organism evidence="2 3">
    <name type="scientific">Roseiarcus fermentans</name>
    <dbReference type="NCBI Taxonomy" id="1473586"/>
    <lineage>
        <taxon>Bacteria</taxon>
        <taxon>Pseudomonadati</taxon>
        <taxon>Pseudomonadota</taxon>
        <taxon>Alphaproteobacteria</taxon>
        <taxon>Hyphomicrobiales</taxon>
        <taxon>Roseiarcaceae</taxon>
        <taxon>Roseiarcus</taxon>
    </lineage>
</organism>
<evidence type="ECO:0000313" key="2">
    <source>
        <dbReference type="EMBL" id="RBP13074.1"/>
    </source>
</evidence>
<keyword evidence="3" id="KW-1185">Reference proteome</keyword>
<dbReference type="Proteomes" id="UP000253529">
    <property type="component" value="Unassembled WGS sequence"/>
</dbReference>
<protein>
    <submittedName>
        <fullName evidence="2">Uncharacterized protein</fullName>
    </submittedName>
</protein>
<dbReference type="RefSeq" id="WP_113889494.1">
    <property type="nucleotide sequence ID" value="NZ_QNRK01000012.1"/>
</dbReference>
<evidence type="ECO:0000313" key="3">
    <source>
        <dbReference type="Proteomes" id="UP000253529"/>
    </source>
</evidence>
<feature type="region of interest" description="Disordered" evidence="1">
    <location>
        <begin position="78"/>
        <end position="102"/>
    </location>
</feature>
<evidence type="ECO:0000256" key="1">
    <source>
        <dbReference type="SAM" id="MobiDB-lite"/>
    </source>
</evidence>
<sequence length="191" mass="20985">MAKQLTLDELIEAADRARLPTAKPIMRAIESLAMALGVDLADRLGVLCGEARFDSLDGLTIPFHARTKWQRCPEALSEFNPDEWDEGPQSQATEPRDETSPAAAETTAMFVARYENRHGEAVTRVFATTTLARDWKNAIGRDNWDAVRDGPRPEEVGDAWFDLQADRGSESFSIEPCTLELSLAAPQGGAP</sequence>
<accession>A0A366FEI3</accession>
<gene>
    <name evidence="2" type="ORF">DFR50_11243</name>
</gene>